<comment type="caution">
    <text evidence="2">The sequence shown here is derived from an EMBL/GenBank/DDBJ whole genome shotgun (WGS) entry which is preliminary data.</text>
</comment>
<name>A0A9W6TDG9_9STRA</name>
<feature type="compositionally biased region" description="Polar residues" evidence="1">
    <location>
        <begin position="394"/>
        <end position="404"/>
    </location>
</feature>
<proteinExistence type="predicted"/>
<dbReference type="OrthoDB" id="146979at2759"/>
<feature type="compositionally biased region" description="Low complexity" evidence="1">
    <location>
        <begin position="536"/>
        <end position="548"/>
    </location>
</feature>
<dbReference type="AlphaFoldDB" id="A0A9W6TDG9"/>
<feature type="region of interest" description="Disordered" evidence="1">
    <location>
        <begin position="261"/>
        <end position="370"/>
    </location>
</feature>
<keyword evidence="3" id="KW-1185">Reference proteome</keyword>
<evidence type="ECO:0000313" key="2">
    <source>
        <dbReference type="EMBL" id="GMF11153.1"/>
    </source>
</evidence>
<protein>
    <submittedName>
        <fullName evidence="2">Unnamed protein product</fullName>
    </submittedName>
</protein>
<dbReference type="Proteomes" id="UP001165083">
    <property type="component" value="Unassembled WGS sequence"/>
</dbReference>
<accession>A0A9W6TDG9</accession>
<feature type="compositionally biased region" description="Low complexity" evidence="1">
    <location>
        <begin position="358"/>
        <end position="370"/>
    </location>
</feature>
<gene>
    <name evidence="2" type="ORF">Plil01_000189000</name>
</gene>
<sequence length="804" mass="85341">MGSVPNLGTEHQEPKLGWIGYLAEVILGSEPPPQNTDLTGVRGFGHSPTESSPPSPAARPPEVLQAVQNGVPSVALDRTTMEMLAGMLEDSSESSSERVLAAGDHRMASLTRLIVQLFLRPPVHPDSNLERRVAASVSFDEAVGAATTRIEASTDLAREIGELRARVASEQARDAAASKKSYQDTLRVENAEALCRPTANLEDLGLARLGLDKCSTEAVRAALSNRDTSESSAEQLKTTARIPRSSTGFFAFVAVRSTWRAPGSRHPSALPRPARALSGRLGRRTGPPANRPSAQADASASKRPGKKTSADESSSKAVSRYKPSKSSAQVVDLTGDDSQSGHASTLSQTSPLDALRSPVTRRGTPRRPAATTAILRGMVDAENAAASDEFVFGSSPTGAATQDEASAARDGVTAQDEGEAPAGTEVSSVPKGKEACQVGATETSPVTEAGLTPRDDDLTVSTGNNDSAGGAAIASPYFSTSSDAPGDASCRAQPSPSCDDSASEAPTEEFPVTPPSTPHFEASVPRSSSRLPTPGSRATSLRSRSRSSVQISATLSSLPGFDTSSQAPVLRLPDSVADPQPIVRQSKKLPSSGYDFLEPGFSLIGGQECWNEILNRRLPPPISNNAVTLCEPGGVMGFAGFSASDHPWQQLCDHFPEVPSLFELPAMTPDTKISIRVPVEERWFKIWLKLRGVTVLGDVHQDIGFASWERSHWIPILVVENWFKGCEMQIRLMESRPVPANPRPHEDPVRIRASLERVRQEWTKPRLAVRAFGAHIPSGANCLGPSVNGLVQRSEGSGSARALA</sequence>
<reference evidence="2" key="1">
    <citation type="submission" date="2023-04" db="EMBL/GenBank/DDBJ databases">
        <title>Phytophthora lilii NBRC 32176.</title>
        <authorList>
            <person name="Ichikawa N."/>
            <person name="Sato H."/>
            <person name="Tonouchi N."/>
        </authorList>
    </citation>
    <scope>NUCLEOTIDE SEQUENCE</scope>
    <source>
        <strain evidence="2">NBRC 32176</strain>
    </source>
</reference>
<evidence type="ECO:0000313" key="3">
    <source>
        <dbReference type="Proteomes" id="UP001165083"/>
    </source>
</evidence>
<feature type="region of interest" description="Disordered" evidence="1">
    <location>
        <begin position="392"/>
        <end position="548"/>
    </location>
</feature>
<feature type="region of interest" description="Disordered" evidence="1">
    <location>
        <begin position="29"/>
        <end position="60"/>
    </location>
</feature>
<evidence type="ECO:0000256" key="1">
    <source>
        <dbReference type="SAM" id="MobiDB-lite"/>
    </source>
</evidence>
<feature type="compositionally biased region" description="Polar residues" evidence="1">
    <location>
        <begin position="336"/>
        <end position="351"/>
    </location>
</feature>
<dbReference type="EMBL" id="BSXW01000065">
    <property type="protein sequence ID" value="GMF11153.1"/>
    <property type="molecule type" value="Genomic_DNA"/>
</dbReference>
<organism evidence="2 3">
    <name type="scientific">Phytophthora lilii</name>
    <dbReference type="NCBI Taxonomy" id="2077276"/>
    <lineage>
        <taxon>Eukaryota</taxon>
        <taxon>Sar</taxon>
        <taxon>Stramenopiles</taxon>
        <taxon>Oomycota</taxon>
        <taxon>Peronosporomycetes</taxon>
        <taxon>Peronosporales</taxon>
        <taxon>Peronosporaceae</taxon>
        <taxon>Phytophthora</taxon>
    </lineage>
</organism>